<keyword evidence="1" id="KW-0812">Transmembrane</keyword>
<evidence type="ECO:0000313" key="2">
    <source>
        <dbReference type="EMBL" id="WYY00520.1"/>
    </source>
</evidence>
<evidence type="ECO:0000256" key="1">
    <source>
        <dbReference type="SAM" id="Phobius"/>
    </source>
</evidence>
<dbReference type="AlphaFoldDB" id="A0AAX4NIG4"/>
<keyword evidence="3" id="KW-1185">Reference proteome</keyword>
<keyword evidence="1" id="KW-0472">Membrane</keyword>
<feature type="transmembrane region" description="Helical" evidence="1">
    <location>
        <begin position="7"/>
        <end position="30"/>
    </location>
</feature>
<keyword evidence="1" id="KW-1133">Transmembrane helix</keyword>
<dbReference type="Proteomes" id="UP001451606">
    <property type="component" value="Chromosome"/>
</dbReference>
<sequence length="117" mass="13243">MKSTAEKIVWIIVGLIVVFAAIGTISFAVFGRNGMYPHGTDFVMGGFPIYAAYIVMPIMAAVSILVVFLFLYFIIVVFRRTETLDHNSTKAEEILKERYARGEISLDEYKSMIEHIK</sequence>
<accession>A0AAX4NIG4</accession>
<gene>
    <name evidence="2" type="ORF">OXIME_001097</name>
</gene>
<proteinExistence type="predicted"/>
<dbReference type="EMBL" id="CP133772">
    <property type="protein sequence ID" value="WYY00520.1"/>
    <property type="molecule type" value="Genomic_DNA"/>
</dbReference>
<name>A0AAX4NIG4_9ARCH</name>
<organism evidence="2 3">
    <name type="scientific">Oxyplasma meridianum</name>
    <dbReference type="NCBI Taxonomy" id="3073602"/>
    <lineage>
        <taxon>Archaea</taxon>
        <taxon>Methanobacteriati</taxon>
        <taxon>Thermoplasmatota</taxon>
        <taxon>Thermoplasmata</taxon>
        <taxon>Thermoplasmatales</taxon>
        <taxon>Thermoplasmataceae</taxon>
        <taxon>Oxyplasma</taxon>
    </lineage>
</organism>
<protein>
    <submittedName>
        <fullName evidence="2">SHOCT domain-containing protein</fullName>
    </submittedName>
</protein>
<reference evidence="2 3" key="1">
    <citation type="submission" date="2023-09" db="EMBL/GenBank/DDBJ databases">
        <authorList>
            <person name="Golyshina O.V."/>
            <person name="Lunev E.A."/>
            <person name="Bargiela R."/>
            <person name="Gaines M.C."/>
            <person name="Daum B."/>
            <person name="Bale N.J."/>
            <person name="Koenen M."/>
            <person name="Sinninghe Damst J.S."/>
            <person name="Yakimov M."/>
            <person name="Golyshin P.N."/>
        </authorList>
    </citation>
    <scope>NUCLEOTIDE SEQUENCE [LARGE SCALE GENOMIC DNA]</scope>
    <source>
        <strain evidence="2 3">M1</strain>
    </source>
</reference>
<feature type="transmembrane region" description="Helical" evidence="1">
    <location>
        <begin position="50"/>
        <end position="78"/>
    </location>
</feature>
<dbReference type="RefSeq" id="WP_393970856.1">
    <property type="nucleotide sequence ID" value="NZ_CP133772.1"/>
</dbReference>
<evidence type="ECO:0000313" key="3">
    <source>
        <dbReference type="Proteomes" id="UP001451606"/>
    </source>
</evidence>
<dbReference type="GeneID" id="95967834"/>
<dbReference type="KEGG" id="omr:OXIME_001097"/>